<sequence>MYKSESYEKQPWIEWQEEAFQPVLPASLNLYNELHQLRFKLILLTGRYEYQRNSTERNLHLMVCTNWEKFILRAPSEVEILTIIYKSQKRKELEDEGY</sequence>
<dbReference type="Pfam" id="PF03767">
    <property type="entry name" value="Acid_phosphat_B"/>
    <property type="match status" value="1"/>
</dbReference>
<dbReference type="PANTHER" id="PTHR31284:SF10">
    <property type="entry name" value="ACID PHOSPHATASE-LIKE PROTEIN"/>
    <property type="match status" value="1"/>
</dbReference>
<evidence type="ECO:0000313" key="2">
    <source>
        <dbReference type="Proteomes" id="UP000222542"/>
    </source>
</evidence>
<reference evidence="1 2" key="2">
    <citation type="journal article" date="2017" name="Genome Biol.">
        <title>New reference genome sequences of hot pepper reveal the massive evolution of plant disease-resistance genes by retroduplication.</title>
        <authorList>
            <person name="Kim S."/>
            <person name="Park J."/>
            <person name="Yeom S.I."/>
            <person name="Kim Y.M."/>
            <person name="Seo E."/>
            <person name="Kim K.T."/>
            <person name="Kim M.S."/>
            <person name="Lee J.M."/>
            <person name="Cheong K."/>
            <person name="Shin H.S."/>
            <person name="Kim S.B."/>
            <person name="Han K."/>
            <person name="Lee J."/>
            <person name="Park M."/>
            <person name="Lee H.A."/>
            <person name="Lee H.Y."/>
            <person name="Lee Y."/>
            <person name="Oh S."/>
            <person name="Lee J.H."/>
            <person name="Choi E."/>
            <person name="Choi E."/>
            <person name="Lee S.E."/>
            <person name="Jeon J."/>
            <person name="Kim H."/>
            <person name="Choi G."/>
            <person name="Song H."/>
            <person name="Lee J."/>
            <person name="Lee S.C."/>
            <person name="Kwon J.K."/>
            <person name="Lee H.Y."/>
            <person name="Koo N."/>
            <person name="Hong Y."/>
            <person name="Kim R.W."/>
            <person name="Kang W.H."/>
            <person name="Huh J.H."/>
            <person name="Kang B.C."/>
            <person name="Yang T.J."/>
            <person name="Lee Y.H."/>
            <person name="Bennetzen J.L."/>
            <person name="Choi D."/>
        </authorList>
    </citation>
    <scope>NUCLEOTIDE SEQUENCE [LARGE SCALE GENOMIC DNA]</scope>
    <source>
        <strain evidence="2">cv. CM334</strain>
    </source>
</reference>
<dbReference type="InterPro" id="IPR005519">
    <property type="entry name" value="Acid_phosphat_B-like"/>
</dbReference>
<dbReference type="Gene3D" id="3.40.50.1000">
    <property type="entry name" value="HAD superfamily/HAD-like"/>
    <property type="match status" value="1"/>
</dbReference>
<protein>
    <submittedName>
        <fullName evidence="1">Uncharacterized protein</fullName>
    </submittedName>
</protein>
<comment type="caution">
    <text evidence="1">The sequence shown here is derived from an EMBL/GenBank/DDBJ whole genome shotgun (WGS) entry which is preliminary data.</text>
</comment>
<name>A0A2G3A4V7_CAPAN</name>
<keyword evidence="2" id="KW-1185">Reference proteome</keyword>
<dbReference type="OMA" id="DPRANIG"/>
<organism evidence="1 2">
    <name type="scientific">Capsicum annuum</name>
    <name type="common">Capsicum pepper</name>
    <dbReference type="NCBI Taxonomy" id="4072"/>
    <lineage>
        <taxon>Eukaryota</taxon>
        <taxon>Viridiplantae</taxon>
        <taxon>Streptophyta</taxon>
        <taxon>Embryophyta</taxon>
        <taxon>Tracheophyta</taxon>
        <taxon>Spermatophyta</taxon>
        <taxon>Magnoliopsida</taxon>
        <taxon>eudicotyledons</taxon>
        <taxon>Gunneridae</taxon>
        <taxon>Pentapetalae</taxon>
        <taxon>asterids</taxon>
        <taxon>lamiids</taxon>
        <taxon>Solanales</taxon>
        <taxon>Solanaceae</taxon>
        <taxon>Solanoideae</taxon>
        <taxon>Capsiceae</taxon>
        <taxon>Capsicum</taxon>
    </lineage>
</organism>
<proteinExistence type="predicted"/>
<gene>
    <name evidence="1" type="ORF">T459_04388</name>
</gene>
<evidence type="ECO:0000313" key="1">
    <source>
        <dbReference type="EMBL" id="PHT89275.1"/>
    </source>
</evidence>
<dbReference type="Gramene" id="PHT89275">
    <property type="protein sequence ID" value="PHT89275"/>
    <property type="gene ID" value="T459_04388"/>
</dbReference>
<dbReference type="AlphaFoldDB" id="A0A2G3A4V7"/>
<dbReference type="InterPro" id="IPR023214">
    <property type="entry name" value="HAD_sf"/>
</dbReference>
<dbReference type="PANTHER" id="PTHR31284">
    <property type="entry name" value="ACID PHOSPHATASE-LIKE PROTEIN"/>
    <property type="match status" value="1"/>
</dbReference>
<accession>A0A2G3A4V7</accession>
<dbReference type="EMBL" id="AYRZ02000002">
    <property type="protein sequence ID" value="PHT89275.1"/>
    <property type="molecule type" value="Genomic_DNA"/>
</dbReference>
<reference evidence="1 2" key="1">
    <citation type="journal article" date="2014" name="Nat. Genet.">
        <title>Genome sequence of the hot pepper provides insights into the evolution of pungency in Capsicum species.</title>
        <authorList>
            <person name="Kim S."/>
            <person name="Park M."/>
            <person name="Yeom S.I."/>
            <person name="Kim Y.M."/>
            <person name="Lee J.M."/>
            <person name="Lee H.A."/>
            <person name="Seo E."/>
            <person name="Choi J."/>
            <person name="Cheong K."/>
            <person name="Kim K.T."/>
            <person name="Jung K."/>
            <person name="Lee G.W."/>
            <person name="Oh S.K."/>
            <person name="Bae C."/>
            <person name="Kim S.B."/>
            <person name="Lee H.Y."/>
            <person name="Kim S.Y."/>
            <person name="Kim M.S."/>
            <person name="Kang B.C."/>
            <person name="Jo Y.D."/>
            <person name="Yang H.B."/>
            <person name="Jeong H.J."/>
            <person name="Kang W.H."/>
            <person name="Kwon J.K."/>
            <person name="Shin C."/>
            <person name="Lim J.Y."/>
            <person name="Park J.H."/>
            <person name="Huh J.H."/>
            <person name="Kim J.S."/>
            <person name="Kim B.D."/>
            <person name="Cohen O."/>
            <person name="Paran I."/>
            <person name="Suh M.C."/>
            <person name="Lee S.B."/>
            <person name="Kim Y.K."/>
            <person name="Shin Y."/>
            <person name="Noh S.J."/>
            <person name="Park J."/>
            <person name="Seo Y.S."/>
            <person name="Kwon S.Y."/>
            <person name="Kim H.A."/>
            <person name="Park J.M."/>
            <person name="Kim H.J."/>
            <person name="Choi S.B."/>
            <person name="Bosland P.W."/>
            <person name="Reeves G."/>
            <person name="Jo S.H."/>
            <person name="Lee B.W."/>
            <person name="Cho H.T."/>
            <person name="Choi H.S."/>
            <person name="Lee M.S."/>
            <person name="Yu Y."/>
            <person name="Do Choi Y."/>
            <person name="Park B.S."/>
            <person name="van Deynze A."/>
            <person name="Ashrafi H."/>
            <person name="Hill T."/>
            <person name="Kim W.T."/>
            <person name="Pai H.S."/>
            <person name="Ahn H.K."/>
            <person name="Yeam I."/>
            <person name="Giovannoni J.J."/>
            <person name="Rose J.K."/>
            <person name="Sorensen I."/>
            <person name="Lee S.J."/>
            <person name="Kim R.W."/>
            <person name="Choi I.Y."/>
            <person name="Choi B.S."/>
            <person name="Lim J.S."/>
            <person name="Lee Y.H."/>
            <person name="Choi D."/>
        </authorList>
    </citation>
    <scope>NUCLEOTIDE SEQUENCE [LARGE SCALE GENOMIC DNA]</scope>
    <source>
        <strain evidence="2">cv. CM334</strain>
    </source>
</reference>
<dbReference type="SMR" id="A0A2G3A4V7"/>
<dbReference type="Proteomes" id="UP000222542">
    <property type="component" value="Unassembled WGS sequence"/>
</dbReference>